<dbReference type="EC" id="4.1.2.-" evidence="5"/>
<dbReference type="InterPro" id="IPR015813">
    <property type="entry name" value="Pyrv/PenolPyrv_kinase-like_dom"/>
</dbReference>
<dbReference type="InterPro" id="IPR050251">
    <property type="entry name" value="HpcH-HpaI_aldolase"/>
</dbReference>
<accession>Q0KE08</accession>
<evidence type="ECO:0000313" key="6">
    <source>
        <dbReference type="Proteomes" id="UP000008210"/>
    </source>
</evidence>
<dbReference type="EMBL" id="AM260479">
    <property type="protein sequence ID" value="CAJ91763.1"/>
    <property type="molecule type" value="Genomic_DNA"/>
</dbReference>
<keyword evidence="6" id="KW-1185">Reference proteome</keyword>
<dbReference type="HOGENOM" id="CLU_059964_1_0_4"/>
<protein>
    <submittedName>
        <fullName evidence="5">2,4-dihydroxyhept-2-ene-1,7-dioic acid aldolase</fullName>
        <ecNumber evidence="5">4.1.2.-</ecNumber>
    </submittedName>
</protein>
<dbReference type="SUPFAM" id="SSF51621">
    <property type="entry name" value="Phosphoenolpyruvate/pyruvate domain"/>
    <property type="match status" value="1"/>
</dbReference>
<dbReference type="Proteomes" id="UP000008210">
    <property type="component" value="Chromosome 1"/>
</dbReference>
<dbReference type="InterPro" id="IPR005000">
    <property type="entry name" value="Aldolase/citrate-lyase_domain"/>
</dbReference>
<evidence type="ECO:0000313" key="5">
    <source>
        <dbReference type="EMBL" id="CAJ91763.1"/>
    </source>
</evidence>
<feature type="domain" description="HpcH/HpaI aldolase/citrate lyase" evidence="4">
    <location>
        <begin position="49"/>
        <end position="260"/>
    </location>
</feature>
<dbReference type="GO" id="GO:0046872">
    <property type="term" value="F:metal ion binding"/>
    <property type="evidence" value="ECO:0007669"/>
    <property type="project" value="UniProtKB-KW"/>
</dbReference>
<dbReference type="PANTHER" id="PTHR30502:SF0">
    <property type="entry name" value="PHOSPHOENOLPYRUVATE CARBOXYLASE FAMILY PROTEIN"/>
    <property type="match status" value="1"/>
</dbReference>
<dbReference type="AlphaFoldDB" id="Q0KE08"/>
<organism evidence="5 6">
    <name type="scientific">Cupriavidus necator (strain ATCC 17699 / DSM 428 / KCTC 22496 / NCIMB 10442 / H16 / Stanier 337)</name>
    <name type="common">Ralstonia eutropha</name>
    <dbReference type="NCBI Taxonomy" id="381666"/>
    <lineage>
        <taxon>Bacteria</taxon>
        <taxon>Pseudomonadati</taxon>
        <taxon>Pseudomonadota</taxon>
        <taxon>Betaproteobacteria</taxon>
        <taxon>Burkholderiales</taxon>
        <taxon>Burkholderiaceae</taxon>
        <taxon>Cupriavidus</taxon>
    </lineage>
</organism>
<keyword evidence="3 5" id="KW-0456">Lyase</keyword>
<dbReference type="GO" id="GO:0005737">
    <property type="term" value="C:cytoplasm"/>
    <property type="evidence" value="ECO:0007669"/>
    <property type="project" value="TreeGrafter"/>
</dbReference>
<evidence type="ECO:0000256" key="3">
    <source>
        <dbReference type="ARBA" id="ARBA00023239"/>
    </source>
</evidence>
<evidence type="ECO:0000256" key="1">
    <source>
        <dbReference type="ARBA" id="ARBA00005568"/>
    </source>
</evidence>
<evidence type="ECO:0000259" key="4">
    <source>
        <dbReference type="Pfam" id="PF03328"/>
    </source>
</evidence>
<sequence length="274" mass="29186">MHRLRWRPCPGAIMTTTVPAAKGINRLKSMWRNGQATLGAIATIPSVQTIQIMAHAGLDWVLIDMEHGAIDAGTAHAMICATSGTPLVPLVRVAATNAWQAKVPLDLGALGVCFPMTTTRAAAEAAVRAVRYPPEGDRFWGPFYAPPRWGLTMREYLDCADGEVLAIGTIEHVDAIGNIEDIVATPGLDLVFIGPGDLATSMGYRGRTDLPEVQAVIAQLETPILKSRVLLGGVAPTTDLANAMIARGYRAVVIGMDWSLLQRGLASVVDGISR</sequence>
<dbReference type="Gene3D" id="3.20.20.60">
    <property type="entry name" value="Phosphoenolpyruvate-binding domains"/>
    <property type="match status" value="1"/>
</dbReference>
<dbReference type="PANTHER" id="PTHR30502">
    <property type="entry name" value="2-KETO-3-DEOXY-L-RHAMNONATE ALDOLASE"/>
    <property type="match status" value="1"/>
</dbReference>
<reference evidence="5 6" key="1">
    <citation type="journal article" date="2006" name="Nat. Biotechnol.">
        <title>Genome sequence of the bioplastic-producing 'Knallgas' bacterium Ralstonia eutropha H16.</title>
        <authorList>
            <person name="Pohlmann A."/>
            <person name="Fricke W.F."/>
            <person name="Reinecke F."/>
            <person name="Kusian B."/>
            <person name="Liesegang H."/>
            <person name="Cramm R."/>
            <person name="Eitinger T."/>
            <person name="Ewering C."/>
            <person name="Potter M."/>
            <person name="Schwartz E."/>
            <person name="Strittmatter A."/>
            <person name="Voss I."/>
            <person name="Gottschalk G."/>
            <person name="Steinbuechel A."/>
            <person name="Friedrich B."/>
            <person name="Bowien B."/>
        </authorList>
    </citation>
    <scope>NUCLEOTIDE SEQUENCE [LARGE SCALE GENOMIC DNA]</scope>
    <source>
        <strain evidence="6">ATCC 17699 / DSM 428 / KCTC 22496 / NCIMB 10442 / H16 / Stanier 337</strain>
    </source>
</reference>
<gene>
    <name evidence="5" type="primary">hpaI1</name>
    <name evidence="5" type="ordered locus">H16_A0615</name>
</gene>
<name>Q0KE08_CUPNH</name>
<dbReference type="STRING" id="381666.H16_A0615"/>
<comment type="similarity">
    <text evidence="1">Belongs to the HpcH/HpaI aldolase family.</text>
</comment>
<dbReference type="eggNOG" id="COG3836">
    <property type="taxonomic scope" value="Bacteria"/>
</dbReference>
<proteinExistence type="inferred from homology"/>
<evidence type="ECO:0000256" key="2">
    <source>
        <dbReference type="ARBA" id="ARBA00022723"/>
    </source>
</evidence>
<dbReference type="InterPro" id="IPR040442">
    <property type="entry name" value="Pyrv_kinase-like_dom_sf"/>
</dbReference>
<keyword evidence="2" id="KW-0479">Metal-binding</keyword>
<dbReference type="KEGG" id="reh:H16_A0615"/>
<dbReference type="Pfam" id="PF03328">
    <property type="entry name" value="HpcH_HpaI"/>
    <property type="match status" value="1"/>
</dbReference>
<dbReference type="GO" id="GO:0016832">
    <property type="term" value="F:aldehyde-lyase activity"/>
    <property type="evidence" value="ECO:0007669"/>
    <property type="project" value="TreeGrafter"/>
</dbReference>